<dbReference type="Pfam" id="PF20434">
    <property type="entry name" value="BD-FAE"/>
    <property type="match status" value="1"/>
</dbReference>
<evidence type="ECO:0000313" key="4">
    <source>
        <dbReference type="EMBL" id="MFC3927388.1"/>
    </source>
</evidence>
<dbReference type="NCBIfam" id="NF041555">
    <property type="entry name" value="tannase_A"/>
    <property type="match status" value="1"/>
</dbReference>
<evidence type="ECO:0000256" key="2">
    <source>
        <dbReference type="SAM" id="SignalP"/>
    </source>
</evidence>
<sequence length="668" mass="70460">MSKKKWIFTASAALLASAVILTACSTTSKDSSSTKETTTVQTSKLSTGDVTTTLDKVDNTKWLYNADDKVYYQIGISYAATPTDADQQTLSIFVPEAYMTAKDNGDGTYTCEVNPKGTVGNYTAESAPIVIPINTPGYSAMSALTAYSSDAATYTNEGFIYVSAGLRGRDSGAPGGVTDAKAAIRYIRYTADEIAGSTDSIFVYGMSGGGAQSAIIGSSGDSALYDDYLTEIGAVTGVSDAVAGVMAWCPVTSLDTADMAYEWNLGSSRTDLSEDEQTISDGLAEAYAEYINSLGLKDSDGNTLKLEKSDTGIYQAGSYYDYIKETIESSLNTFLANTTFPYDGSSTSSGGGMMGGGMPSGGMNISGLLSSIDSTKLQELIDAAGLDMDASQISTYSEDQIKELMSKIDISSLMGGAGPSGQAPSGAPSGQAPSGAPSGTESSEEATTSIEDVDNIQRTETTSSLDLTGTYNSAQEYIDALNAESEWVTYDEKTNTATITSVADFVKYLKPASKALAAFDALDKSQGENQLFGVDGTSIHWDSYVAEAAKGTDYEDDFATDLETTDSLGTDLTTRINMYSPLYYLASTSDGANSSNVASYWRIRTGINQGDTALSTEVNLALALENYGIEDVDFATVWGYGHTEAEITGNASENFIDWVNESLENSSK</sequence>
<dbReference type="InterPro" id="IPR049492">
    <property type="entry name" value="BD-FAE-like_dom"/>
</dbReference>
<feature type="region of interest" description="Disordered" evidence="1">
    <location>
        <begin position="413"/>
        <end position="464"/>
    </location>
</feature>
<accession>A0ABV8CTX9</accession>
<evidence type="ECO:0000256" key="1">
    <source>
        <dbReference type="SAM" id="MobiDB-lite"/>
    </source>
</evidence>
<dbReference type="InterPro" id="IPR048121">
    <property type="entry name" value="Tannase_A"/>
</dbReference>
<keyword evidence="2" id="KW-0732">Signal</keyword>
<evidence type="ECO:0000259" key="3">
    <source>
        <dbReference type="Pfam" id="PF20434"/>
    </source>
</evidence>
<comment type="caution">
    <text evidence="4">The sequence shown here is derived from an EMBL/GenBank/DDBJ whole genome shotgun (WGS) entry which is preliminary data.</text>
</comment>
<organism evidence="4 5">
    <name type="scientific">Streptococcus caprae</name>
    <dbReference type="NCBI Taxonomy" id="1640501"/>
    <lineage>
        <taxon>Bacteria</taxon>
        <taxon>Bacillati</taxon>
        <taxon>Bacillota</taxon>
        <taxon>Bacilli</taxon>
        <taxon>Lactobacillales</taxon>
        <taxon>Streptococcaceae</taxon>
        <taxon>Streptococcus</taxon>
    </lineage>
</organism>
<keyword evidence="5" id="KW-1185">Reference proteome</keyword>
<gene>
    <name evidence="4" type="ORF">ACFORF_01900</name>
</gene>
<feature type="signal peptide" evidence="2">
    <location>
        <begin position="1"/>
        <end position="23"/>
    </location>
</feature>
<proteinExistence type="predicted"/>
<feature type="chain" id="PRO_5046870759" evidence="2">
    <location>
        <begin position="24"/>
        <end position="668"/>
    </location>
</feature>
<dbReference type="Gene3D" id="3.40.50.1820">
    <property type="entry name" value="alpha/beta hydrolase"/>
    <property type="match status" value="2"/>
</dbReference>
<reference evidence="5" key="1">
    <citation type="journal article" date="2019" name="Int. J. Syst. Evol. Microbiol.">
        <title>The Global Catalogue of Microorganisms (GCM) 10K type strain sequencing project: providing services to taxonomists for standard genome sequencing and annotation.</title>
        <authorList>
            <consortium name="The Broad Institute Genomics Platform"/>
            <consortium name="The Broad Institute Genome Sequencing Center for Infectious Disease"/>
            <person name="Wu L."/>
            <person name="Ma J."/>
        </authorList>
    </citation>
    <scope>NUCLEOTIDE SEQUENCE [LARGE SCALE GENOMIC DNA]</scope>
    <source>
        <strain evidence="5">CCUG 67170</strain>
    </source>
</reference>
<dbReference type="SUPFAM" id="SSF53474">
    <property type="entry name" value="alpha/beta-Hydrolases"/>
    <property type="match status" value="1"/>
</dbReference>
<name>A0ABV8CTX9_9STRE</name>
<dbReference type="PROSITE" id="PS51257">
    <property type="entry name" value="PROKAR_LIPOPROTEIN"/>
    <property type="match status" value="1"/>
</dbReference>
<feature type="compositionally biased region" description="Low complexity" evidence="1">
    <location>
        <begin position="420"/>
        <end position="449"/>
    </location>
</feature>
<evidence type="ECO:0000313" key="5">
    <source>
        <dbReference type="Proteomes" id="UP001595807"/>
    </source>
</evidence>
<dbReference type="Proteomes" id="UP001595807">
    <property type="component" value="Unassembled WGS sequence"/>
</dbReference>
<dbReference type="InterPro" id="IPR029058">
    <property type="entry name" value="AB_hydrolase_fold"/>
</dbReference>
<dbReference type="EMBL" id="JBHRZV010000009">
    <property type="protein sequence ID" value="MFC3927388.1"/>
    <property type="molecule type" value="Genomic_DNA"/>
</dbReference>
<dbReference type="RefSeq" id="WP_380424883.1">
    <property type="nucleotide sequence ID" value="NZ_JBHRZV010000009.1"/>
</dbReference>
<feature type="domain" description="BD-FAE-like" evidence="3">
    <location>
        <begin position="124"/>
        <end position="261"/>
    </location>
</feature>
<protein>
    <submittedName>
        <fullName evidence="4">Subtype A tannase</fullName>
    </submittedName>
</protein>